<dbReference type="RefSeq" id="WP_106563563.1">
    <property type="nucleotide sequence ID" value="NZ_PYAU01000001.1"/>
</dbReference>
<evidence type="ECO:0000313" key="4">
    <source>
        <dbReference type="Proteomes" id="UP000241203"/>
    </source>
</evidence>
<dbReference type="Proteomes" id="UP000268291">
    <property type="component" value="Unassembled WGS sequence"/>
</dbReference>
<comment type="caution">
    <text evidence="2">The sequence shown here is derived from an EMBL/GenBank/DDBJ whole genome shotgun (WGS) entry which is preliminary data.</text>
</comment>
<feature type="transmembrane region" description="Helical" evidence="1">
    <location>
        <begin position="49"/>
        <end position="71"/>
    </location>
</feature>
<dbReference type="EMBL" id="PYAU01000001">
    <property type="protein sequence ID" value="PSL38565.1"/>
    <property type="molecule type" value="Genomic_DNA"/>
</dbReference>
<reference evidence="3 5" key="2">
    <citation type="submission" date="2018-12" db="EMBL/GenBank/DDBJ databases">
        <authorList>
            <person name="hu s."/>
            <person name="Xu Y."/>
            <person name="Xu B."/>
            <person name="Li F."/>
        </authorList>
    </citation>
    <scope>NUCLEOTIDE SEQUENCE [LARGE SCALE GENOMIC DNA]</scope>
    <source>
        <strain evidence="3 5">KSW2-17</strain>
    </source>
</reference>
<dbReference type="EMBL" id="RZGY01000001">
    <property type="protein sequence ID" value="RUQ86928.1"/>
    <property type="molecule type" value="Genomic_DNA"/>
</dbReference>
<reference evidence="2 4" key="1">
    <citation type="submission" date="2018-03" db="EMBL/GenBank/DDBJ databases">
        <title>Genomic Encyclopedia of Archaeal and Bacterial Type Strains, Phase II (KMG-II): from individual species to whole genera.</title>
        <authorList>
            <person name="Goeker M."/>
        </authorList>
    </citation>
    <scope>NUCLEOTIDE SEQUENCE [LARGE SCALE GENOMIC DNA]</scope>
    <source>
        <strain evidence="2 4">DSM 21548</strain>
    </source>
</reference>
<dbReference type="AlphaFoldDB" id="A0A2P8GX82"/>
<gene>
    <name evidence="2" type="ORF">CLV49_2190</name>
    <name evidence="3" type="ORF">ELQ93_08265</name>
</gene>
<evidence type="ECO:0000313" key="3">
    <source>
        <dbReference type="EMBL" id="RUQ86928.1"/>
    </source>
</evidence>
<keyword evidence="1" id="KW-1133">Transmembrane helix</keyword>
<keyword evidence="5" id="KW-1185">Reference proteome</keyword>
<keyword evidence="1" id="KW-0472">Membrane</keyword>
<evidence type="ECO:0000313" key="2">
    <source>
        <dbReference type="EMBL" id="PSL38565.1"/>
    </source>
</evidence>
<evidence type="ECO:0000256" key="1">
    <source>
        <dbReference type="SAM" id="Phobius"/>
    </source>
</evidence>
<proteinExistence type="predicted"/>
<name>A0A2P8GX82_9MICO</name>
<feature type="transmembrane region" description="Helical" evidence="1">
    <location>
        <begin position="7"/>
        <end position="29"/>
    </location>
</feature>
<accession>A0A2P8GX82</accession>
<protein>
    <submittedName>
        <fullName evidence="2">Uncharacterized protein</fullName>
    </submittedName>
</protein>
<organism evidence="2 4">
    <name type="scientific">Labedella gwakjiensis</name>
    <dbReference type="NCBI Taxonomy" id="390269"/>
    <lineage>
        <taxon>Bacteria</taxon>
        <taxon>Bacillati</taxon>
        <taxon>Actinomycetota</taxon>
        <taxon>Actinomycetes</taxon>
        <taxon>Micrococcales</taxon>
        <taxon>Microbacteriaceae</taxon>
        <taxon>Labedella</taxon>
    </lineage>
</organism>
<dbReference type="Proteomes" id="UP000241203">
    <property type="component" value="Unassembled WGS sequence"/>
</dbReference>
<feature type="transmembrane region" description="Helical" evidence="1">
    <location>
        <begin position="83"/>
        <end position="107"/>
    </location>
</feature>
<keyword evidence="1" id="KW-0812">Transmembrane</keyword>
<evidence type="ECO:0000313" key="5">
    <source>
        <dbReference type="Proteomes" id="UP000268291"/>
    </source>
</evidence>
<sequence length="116" mass="12380">MRTFITIIVGAIGVVLGALGAAFLSLAGLDLQRAGFERGLAWEAGESEYVVVIGCVLLLAWLVSLVSVVVLSHVKPPRRGLRVVGRTTVCLSIVIVVGLTLVAVAVLPRQYDYMLY</sequence>